<dbReference type="InterPro" id="IPR006094">
    <property type="entry name" value="Oxid_FAD_bind_N"/>
</dbReference>
<dbReference type="Pfam" id="PF01565">
    <property type="entry name" value="FAD_binding_4"/>
    <property type="match status" value="1"/>
</dbReference>
<dbReference type="PANTHER" id="PTHR43762">
    <property type="entry name" value="L-GULONOLACTONE OXIDASE"/>
    <property type="match status" value="1"/>
</dbReference>
<dbReference type="SUPFAM" id="SSF56176">
    <property type="entry name" value="FAD-binding/transporter-associated domain-like"/>
    <property type="match status" value="1"/>
</dbReference>
<keyword evidence="4" id="KW-1185">Reference proteome</keyword>
<dbReference type="Gene3D" id="3.30.43.10">
    <property type="entry name" value="Uridine Diphospho-n-acetylenolpyruvylglucosamine Reductase, domain 2"/>
    <property type="match status" value="1"/>
</dbReference>
<dbReference type="Gene3D" id="1.10.45.10">
    <property type="entry name" value="Vanillyl-alcohol Oxidase, Chain A, domain 4"/>
    <property type="match status" value="1"/>
</dbReference>
<evidence type="ECO:0000313" key="3">
    <source>
        <dbReference type="EMBL" id="SES48940.1"/>
    </source>
</evidence>
<gene>
    <name evidence="3" type="ORF">SAMN04487818_12333</name>
</gene>
<organism evidence="3 4">
    <name type="scientific">Actinokineospora terrae</name>
    <dbReference type="NCBI Taxonomy" id="155974"/>
    <lineage>
        <taxon>Bacteria</taxon>
        <taxon>Bacillati</taxon>
        <taxon>Actinomycetota</taxon>
        <taxon>Actinomycetes</taxon>
        <taxon>Pseudonocardiales</taxon>
        <taxon>Pseudonocardiaceae</taxon>
        <taxon>Actinokineospora</taxon>
    </lineage>
</organism>
<dbReference type="Gene3D" id="3.30.465.10">
    <property type="match status" value="1"/>
</dbReference>
<dbReference type="GO" id="GO:0016020">
    <property type="term" value="C:membrane"/>
    <property type="evidence" value="ECO:0007669"/>
    <property type="project" value="InterPro"/>
</dbReference>
<dbReference type="InterPro" id="IPR010031">
    <property type="entry name" value="FAD_lactone_oxidase-like"/>
</dbReference>
<dbReference type="InterPro" id="IPR016169">
    <property type="entry name" value="FAD-bd_PCMH_sub2"/>
</dbReference>
<evidence type="ECO:0000256" key="1">
    <source>
        <dbReference type="ARBA" id="ARBA00023002"/>
    </source>
</evidence>
<evidence type="ECO:0000259" key="2">
    <source>
        <dbReference type="PROSITE" id="PS51387"/>
    </source>
</evidence>
<dbReference type="STRING" id="155974.SAMN04487818_12333"/>
<dbReference type="EMBL" id="FOGI01000023">
    <property type="protein sequence ID" value="SES48940.1"/>
    <property type="molecule type" value="Genomic_DNA"/>
</dbReference>
<proteinExistence type="predicted"/>
<dbReference type="PIRSF" id="PIRSF000136">
    <property type="entry name" value="LGO_GLO"/>
    <property type="match status" value="1"/>
</dbReference>
<dbReference type="InterPro" id="IPR016171">
    <property type="entry name" value="Vanillyl_alc_oxidase_C-sub2"/>
</dbReference>
<reference evidence="4" key="1">
    <citation type="submission" date="2016-10" db="EMBL/GenBank/DDBJ databases">
        <authorList>
            <person name="Varghese N."/>
            <person name="Submissions S."/>
        </authorList>
    </citation>
    <scope>NUCLEOTIDE SEQUENCE [LARGE SCALE GENOMIC DNA]</scope>
    <source>
        <strain evidence="4">DSM 44260</strain>
    </source>
</reference>
<evidence type="ECO:0000313" key="4">
    <source>
        <dbReference type="Proteomes" id="UP000199051"/>
    </source>
</evidence>
<dbReference type="RefSeq" id="WP_092787112.1">
    <property type="nucleotide sequence ID" value="NZ_FOGI01000023.1"/>
</dbReference>
<accession>A0A1H9XS11</accession>
<dbReference type="Gene3D" id="3.30.70.2520">
    <property type="match status" value="1"/>
</dbReference>
<sequence length="438" mass="47513">MAQDTPLAWRNWAGTETATAVELHSPADVTAISAAITSAADRGLTVRARGSGHSFTPAAAAHGAALDLSTWTGVVSADGADVTVRSGTTLAELNTELDRRGRAMANLGDIDAQTVSGAISTGTHGTGARLGGIATQVSALELVLANGSVVRCSATERPDLFAAARISLGALGVISTVTLRTEPAFVLAAAEQPEPLEQVLEQLDQNCADNDHFEFYWFPYGRKALTKRNNRLPAGALPRPLGPVRQFFEYEVLENGAFGALCKIGRFVPQLVRPLSKLSASVLSPRSYSDVSHKVFVTSRRVRFVESEYAIPREALAEVLAELRARVPQLADPIMFPVEVRVAARDDIWLSTAHDRDSAYIAIHQYRGMPYRDYFALFESIAASVGGRPHWGKMHTLDAEKLRALYPRFDDFARIRSEVDPDGIFRNPYTDKVLGPIT</sequence>
<dbReference type="InterPro" id="IPR016166">
    <property type="entry name" value="FAD-bd_PCMH"/>
</dbReference>
<dbReference type="PROSITE" id="PS51387">
    <property type="entry name" value="FAD_PCMH"/>
    <property type="match status" value="1"/>
</dbReference>
<dbReference type="GO" id="GO:0071949">
    <property type="term" value="F:FAD binding"/>
    <property type="evidence" value="ECO:0007669"/>
    <property type="project" value="InterPro"/>
</dbReference>
<dbReference type="InterPro" id="IPR016167">
    <property type="entry name" value="FAD-bd_PCMH_sub1"/>
</dbReference>
<dbReference type="Pfam" id="PF04030">
    <property type="entry name" value="ALO"/>
    <property type="match status" value="1"/>
</dbReference>
<keyword evidence="1" id="KW-0560">Oxidoreductase</keyword>
<name>A0A1H9XS11_9PSEU</name>
<dbReference type="GO" id="GO:0003885">
    <property type="term" value="F:D-arabinono-1,4-lactone oxidase activity"/>
    <property type="evidence" value="ECO:0007669"/>
    <property type="project" value="InterPro"/>
</dbReference>
<dbReference type="PANTHER" id="PTHR43762:SF1">
    <property type="entry name" value="D-ARABINONO-1,4-LACTONE OXIDASE"/>
    <property type="match status" value="1"/>
</dbReference>
<feature type="domain" description="FAD-binding PCMH-type" evidence="2">
    <location>
        <begin position="16"/>
        <end position="184"/>
    </location>
</feature>
<dbReference type="AlphaFoldDB" id="A0A1H9XS11"/>
<dbReference type="Proteomes" id="UP000199051">
    <property type="component" value="Unassembled WGS sequence"/>
</dbReference>
<dbReference type="GO" id="GO:0080049">
    <property type="term" value="F:L-gulono-1,4-lactone dehydrogenase activity"/>
    <property type="evidence" value="ECO:0007669"/>
    <property type="project" value="TreeGrafter"/>
</dbReference>
<protein>
    <submittedName>
        <fullName evidence="3">FAD-linked oxidoreductase</fullName>
    </submittedName>
</protein>
<dbReference type="NCBIfam" id="TIGR01679">
    <property type="entry name" value="bact_FAD_ox"/>
    <property type="match status" value="1"/>
</dbReference>
<dbReference type="InterPro" id="IPR007173">
    <property type="entry name" value="ALO_C"/>
</dbReference>
<dbReference type="InterPro" id="IPR036318">
    <property type="entry name" value="FAD-bd_PCMH-like_sf"/>
</dbReference>